<dbReference type="EMBL" id="BSRI01000001">
    <property type="protein sequence ID" value="GLV54153.1"/>
    <property type="molecule type" value="Genomic_DNA"/>
</dbReference>
<accession>A0ABQ6FKP1</accession>
<evidence type="ECO:0000313" key="1">
    <source>
        <dbReference type="EMBL" id="GLV54153.1"/>
    </source>
</evidence>
<reference evidence="1 2" key="1">
    <citation type="submission" date="2023-02" db="EMBL/GenBank/DDBJ databases">
        <title>Dictyobacter halimunensis sp. nov., a new member of the class Ktedonobacteria from forest soil in a geothermal area.</title>
        <authorList>
            <person name="Rachmania M.K."/>
            <person name="Ningsih F."/>
            <person name="Sakai Y."/>
            <person name="Yabe S."/>
            <person name="Yokota A."/>
            <person name="Sjamsuridzal W."/>
        </authorList>
    </citation>
    <scope>NUCLEOTIDE SEQUENCE [LARGE SCALE GENOMIC DNA]</scope>
    <source>
        <strain evidence="1 2">S3.2.2.5</strain>
    </source>
</reference>
<dbReference type="SUPFAM" id="SSF53474">
    <property type="entry name" value="alpha/beta-Hydrolases"/>
    <property type="match status" value="1"/>
</dbReference>
<proteinExistence type="predicted"/>
<keyword evidence="2" id="KW-1185">Reference proteome</keyword>
<gene>
    <name evidence="1" type="ORF">KDH_10020</name>
</gene>
<organism evidence="1 2">
    <name type="scientific">Dictyobacter halimunensis</name>
    <dbReference type="NCBI Taxonomy" id="3026934"/>
    <lineage>
        <taxon>Bacteria</taxon>
        <taxon>Bacillati</taxon>
        <taxon>Chloroflexota</taxon>
        <taxon>Ktedonobacteria</taxon>
        <taxon>Ktedonobacterales</taxon>
        <taxon>Dictyobacteraceae</taxon>
        <taxon>Dictyobacter</taxon>
    </lineage>
</organism>
<sequence length="67" mass="7443">MLIAGEEDHTVPAVVVKAAHKLQHANPAVTKFRKIPGRGHSLIIDHGWPEVAKMALTFVTQHRRDTL</sequence>
<protein>
    <recommendedName>
        <fullName evidence="3">Peptidase S9 prolyl oligopeptidase catalytic domain-containing protein</fullName>
    </recommendedName>
</protein>
<dbReference type="Gene3D" id="3.40.50.1820">
    <property type="entry name" value="alpha/beta hydrolase"/>
    <property type="match status" value="1"/>
</dbReference>
<evidence type="ECO:0008006" key="3">
    <source>
        <dbReference type="Google" id="ProtNLM"/>
    </source>
</evidence>
<dbReference type="InterPro" id="IPR029058">
    <property type="entry name" value="AB_hydrolase_fold"/>
</dbReference>
<dbReference type="Proteomes" id="UP001344906">
    <property type="component" value="Unassembled WGS sequence"/>
</dbReference>
<evidence type="ECO:0000313" key="2">
    <source>
        <dbReference type="Proteomes" id="UP001344906"/>
    </source>
</evidence>
<name>A0ABQ6FKP1_9CHLR</name>
<comment type="caution">
    <text evidence="1">The sequence shown here is derived from an EMBL/GenBank/DDBJ whole genome shotgun (WGS) entry which is preliminary data.</text>
</comment>